<gene>
    <name evidence="1" type="ORF">GCK32_015433</name>
</gene>
<organism evidence="1 2">
    <name type="scientific">Trichostrongylus colubriformis</name>
    <name type="common">Black scour worm</name>
    <dbReference type="NCBI Taxonomy" id="6319"/>
    <lineage>
        <taxon>Eukaryota</taxon>
        <taxon>Metazoa</taxon>
        <taxon>Ecdysozoa</taxon>
        <taxon>Nematoda</taxon>
        <taxon>Chromadorea</taxon>
        <taxon>Rhabditida</taxon>
        <taxon>Rhabditina</taxon>
        <taxon>Rhabditomorpha</taxon>
        <taxon>Strongyloidea</taxon>
        <taxon>Trichostrongylidae</taxon>
        <taxon>Trichostrongylus</taxon>
    </lineage>
</organism>
<sequence length="69" mass="8065">MSCNMELHVNADYSSETLLDGQWKRRQWKGSTEWCQGKRGHVNCISLEGRRSRFQSIPTDYRACECLNP</sequence>
<reference evidence="1 2" key="1">
    <citation type="submission" date="2019-10" db="EMBL/GenBank/DDBJ databases">
        <title>Assembly and Annotation for the nematode Trichostrongylus colubriformis.</title>
        <authorList>
            <person name="Martin J."/>
        </authorList>
    </citation>
    <scope>NUCLEOTIDE SEQUENCE [LARGE SCALE GENOMIC DNA]</scope>
    <source>
        <strain evidence="1">G859</strain>
        <tissue evidence="1">Whole worm</tissue>
    </source>
</reference>
<keyword evidence="2" id="KW-1185">Reference proteome</keyword>
<evidence type="ECO:0000313" key="1">
    <source>
        <dbReference type="EMBL" id="KAK5986889.1"/>
    </source>
</evidence>
<name>A0AAN8G2A4_TRICO</name>
<evidence type="ECO:0000313" key="2">
    <source>
        <dbReference type="Proteomes" id="UP001331761"/>
    </source>
</evidence>
<comment type="caution">
    <text evidence="1">The sequence shown here is derived from an EMBL/GenBank/DDBJ whole genome shotgun (WGS) entry which is preliminary data.</text>
</comment>
<protein>
    <submittedName>
        <fullName evidence="1">Uncharacterized protein</fullName>
    </submittedName>
</protein>
<dbReference type="Proteomes" id="UP001331761">
    <property type="component" value="Unassembled WGS sequence"/>
</dbReference>
<dbReference type="EMBL" id="WIXE01000094">
    <property type="protein sequence ID" value="KAK5986889.1"/>
    <property type="molecule type" value="Genomic_DNA"/>
</dbReference>
<dbReference type="AlphaFoldDB" id="A0AAN8G2A4"/>
<accession>A0AAN8G2A4</accession>
<proteinExistence type="predicted"/>